<dbReference type="GO" id="GO:0000160">
    <property type="term" value="P:phosphorelay signal transduction system"/>
    <property type="evidence" value="ECO:0007669"/>
    <property type="project" value="InterPro"/>
</dbReference>
<dbReference type="InterPro" id="IPR058031">
    <property type="entry name" value="AAA_lid_NorR"/>
</dbReference>
<protein>
    <submittedName>
        <fullName evidence="12">Response regulator of zinc sigma-54-dependent two-component system</fullName>
    </submittedName>
</protein>
<dbReference type="PROSITE" id="PS00675">
    <property type="entry name" value="SIGMA54_INTERACT_1"/>
    <property type="match status" value="1"/>
</dbReference>
<dbReference type="PROSITE" id="PS00688">
    <property type="entry name" value="SIGMA54_INTERACT_3"/>
    <property type="match status" value="1"/>
</dbReference>
<dbReference type="InterPro" id="IPR001789">
    <property type="entry name" value="Sig_transdc_resp-reg_receiver"/>
</dbReference>
<dbReference type="FunFam" id="3.40.50.2300:FF:000018">
    <property type="entry name" value="DNA-binding transcriptional regulator NtrC"/>
    <property type="match status" value="1"/>
</dbReference>
<dbReference type="InterPro" id="IPR011006">
    <property type="entry name" value="CheY-like_superfamily"/>
</dbReference>
<dbReference type="Pfam" id="PF25601">
    <property type="entry name" value="AAA_lid_14"/>
    <property type="match status" value="1"/>
</dbReference>
<keyword evidence="9" id="KW-0804">Transcription</keyword>
<dbReference type="Pfam" id="PF00072">
    <property type="entry name" value="Response_reg"/>
    <property type="match status" value="1"/>
</dbReference>
<evidence type="ECO:0000313" key="12">
    <source>
        <dbReference type="EMBL" id="VAX30196.1"/>
    </source>
</evidence>
<dbReference type="Pfam" id="PF02954">
    <property type="entry name" value="HTH_8"/>
    <property type="match status" value="1"/>
</dbReference>
<evidence type="ECO:0000256" key="7">
    <source>
        <dbReference type="ARBA" id="ARBA00023125"/>
    </source>
</evidence>
<dbReference type="InterPro" id="IPR025943">
    <property type="entry name" value="Sigma_54_int_dom_ATP-bd_2"/>
</dbReference>
<dbReference type="Gene3D" id="3.40.50.300">
    <property type="entry name" value="P-loop containing nucleotide triphosphate hydrolases"/>
    <property type="match status" value="1"/>
</dbReference>
<keyword evidence="4" id="KW-0547">Nucleotide-binding</keyword>
<evidence type="ECO:0000256" key="1">
    <source>
        <dbReference type="ARBA" id="ARBA00004496"/>
    </source>
</evidence>
<accession>A0A3B1CI94</accession>
<dbReference type="InterPro" id="IPR027417">
    <property type="entry name" value="P-loop_NTPase"/>
</dbReference>
<dbReference type="FunFam" id="1.10.8.60:FF:000014">
    <property type="entry name" value="DNA-binding transcriptional regulator NtrC"/>
    <property type="match status" value="1"/>
</dbReference>
<organism evidence="12">
    <name type="scientific">hydrothermal vent metagenome</name>
    <dbReference type="NCBI Taxonomy" id="652676"/>
    <lineage>
        <taxon>unclassified sequences</taxon>
        <taxon>metagenomes</taxon>
        <taxon>ecological metagenomes</taxon>
    </lineage>
</organism>
<dbReference type="AlphaFoldDB" id="A0A3B1CI94"/>
<dbReference type="InterPro" id="IPR009057">
    <property type="entry name" value="Homeodomain-like_sf"/>
</dbReference>
<reference evidence="12" key="1">
    <citation type="submission" date="2018-06" db="EMBL/GenBank/DDBJ databases">
        <authorList>
            <person name="Zhirakovskaya E."/>
        </authorList>
    </citation>
    <scope>NUCLEOTIDE SEQUENCE</scope>
</reference>
<dbReference type="Pfam" id="PF00158">
    <property type="entry name" value="Sigma54_activat"/>
    <property type="match status" value="1"/>
</dbReference>
<name>A0A3B1CI94_9ZZZZ</name>
<sequence length="468" mass="52889">MQSKNKARVLIVDDEDIVRASCRKLLKPHGYRVSEAENAGRALKLMDTMSFDLVLSDLKLPDASGIELLKDIKEGYPDTEVILMTGYGTVFTAVEAMKLGAYDYVEKPFRPEELVSLAGRAIERKSLREENIRLKKELSAQYIKNIVGTSKAMEKVFRLIGTVAPTASTVLITGESGTGKELVARAVHYNSPRKDRPFVVIDCGTLADELIESELFGHKRGAFTGAVTDKKGLIEEAEGGTLFLDEIGNLPLPLQSKLLRVLQEKEYRPVGDKKATKVDTRFITATNKDLPAMVKAGTFREDLFYRLDIFPIHVPPLRERREDIPLLAYHFLKKYSDELGKEIKNISAEAMRILSSCRWPGNIRELENTIQRAILLADNSTIKSEILGFLTLSQTELSRTEHIPRNIEELKEIKKDLREKSIEKVEKIFIAEALKRNEWNISRAASDVGMQRSNFHALIKKHRISRPK</sequence>
<dbReference type="Gene3D" id="1.10.8.60">
    <property type="match status" value="1"/>
</dbReference>
<gene>
    <name evidence="12" type="ORF">MNBD_NITROSPIRAE03-1430</name>
</gene>
<dbReference type="EMBL" id="UOGI01000071">
    <property type="protein sequence ID" value="VAX30196.1"/>
    <property type="molecule type" value="Genomic_DNA"/>
</dbReference>
<dbReference type="SMART" id="SM00382">
    <property type="entry name" value="AAA"/>
    <property type="match status" value="1"/>
</dbReference>
<dbReference type="PROSITE" id="PS00676">
    <property type="entry name" value="SIGMA54_INTERACT_2"/>
    <property type="match status" value="1"/>
</dbReference>
<keyword evidence="5" id="KW-0067">ATP-binding</keyword>
<dbReference type="PANTHER" id="PTHR32071">
    <property type="entry name" value="TRANSCRIPTIONAL REGULATORY PROTEIN"/>
    <property type="match status" value="1"/>
</dbReference>
<dbReference type="PANTHER" id="PTHR32071:SF113">
    <property type="entry name" value="ALGINATE BIOSYNTHESIS TRANSCRIPTIONAL REGULATORY PROTEIN ALGB"/>
    <property type="match status" value="1"/>
</dbReference>
<evidence type="ECO:0000256" key="4">
    <source>
        <dbReference type="ARBA" id="ARBA00022741"/>
    </source>
</evidence>
<evidence type="ECO:0000259" key="10">
    <source>
        <dbReference type="PROSITE" id="PS50045"/>
    </source>
</evidence>
<dbReference type="CDD" id="cd00009">
    <property type="entry name" value="AAA"/>
    <property type="match status" value="1"/>
</dbReference>
<dbReference type="PROSITE" id="PS50045">
    <property type="entry name" value="SIGMA54_INTERACT_4"/>
    <property type="match status" value="1"/>
</dbReference>
<keyword evidence="2" id="KW-0963">Cytoplasm</keyword>
<evidence type="ECO:0000256" key="9">
    <source>
        <dbReference type="ARBA" id="ARBA00023163"/>
    </source>
</evidence>
<keyword evidence="7" id="KW-0238">DNA-binding</keyword>
<evidence type="ECO:0000256" key="2">
    <source>
        <dbReference type="ARBA" id="ARBA00022490"/>
    </source>
</evidence>
<dbReference type="Gene3D" id="1.10.10.60">
    <property type="entry name" value="Homeodomain-like"/>
    <property type="match status" value="1"/>
</dbReference>
<keyword evidence="6" id="KW-0805">Transcription regulation</keyword>
<dbReference type="InterPro" id="IPR002078">
    <property type="entry name" value="Sigma_54_int"/>
</dbReference>
<evidence type="ECO:0000256" key="5">
    <source>
        <dbReference type="ARBA" id="ARBA00022840"/>
    </source>
</evidence>
<evidence type="ECO:0000256" key="8">
    <source>
        <dbReference type="ARBA" id="ARBA00023159"/>
    </source>
</evidence>
<dbReference type="FunFam" id="3.40.50.300:FF:000006">
    <property type="entry name" value="DNA-binding transcriptional regulator NtrC"/>
    <property type="match status" value="1"/>
</dbReference>
<dbReference type="SMART" id="SM00448">
    <property type="entry name" value="REC"/>
    <property type="match status" value="1"/>
</dbReference>
<dbReference type="InterPro" id="IPR025662">
    <property type="entry name" value="Sigma_54_int_dom_ATP-bd_1"/>
</dbReference>
<evidence type="ECO:0000259" key="11">
    <source>
        <dbReference type="PROSITE" id="PS50110"/>
    </source>
</evidence>
<feature type="domain" description="Sigma-54 factor interaction" evidence="10">
    <location>
        <begin position="146"/>
        <end position="375"/>
    </location>
</feature>
<feature type="domain" description="Response regulatory" evidence="11">
    <location>
        <begin position="8"/>
        <end position="122"/>
    </location>
</feature>
<proteinExistence type="predicted"/>
<dbReference type="GO" id="GO:0043565">
    <property type="term" value="F:sequence-specific DNA binding"/>
    <property type="evidence" value="ECO:0007669"/>
    <property type="project" value="InterPro"/>
</dbReference>
<dbReference type="InterPro" id="IPR003593">
    <property type="entry name" value="AAA+_ATPase"/>
</dbReference>
<dbReference type="SUPFAM" id="SSF46689">
    <property type="entry name" value="Homeodomain-like"/>
    <property type="match status" value="1"/>
</dbReference>
<dbReference type="InterPro" id="IPR025944">
    <property type="entry name" value="Sigma_54_int_dom_CS"/>
</dbReference>
<dbReference type="GO" id="GO:0006355">
    <property type="term" value="P:regulation of DNA-templated transcription"/>
    <property type="evidence" value="ECO:0007669"/>
    <property type="project" value="InterPro"/>
</dbReference>
<dbReference type="SUPFAM" id="SSF52540">
    <property type="entry name" value="P-loop containing nucleoside triphosphate hydrolases"/>
    <property type="match status" value="1"/>
</dbReference>
<dbReference type="GO" id="GO:0005524">
    <property type="term" value="F:ATP binding"/>
    <property type="evidence" value="ECO:0007669"/>
    <property type="project" value="UniProtKB-KW"/>
</dbReference>
<evidence type="ECO:0000256" key="3">
    <source>
        <dbReference type="ARBA" id="ARBA00022553"/>
    </source>
</evidence>
<dbReference type="PROSITE" id="PS50110">
    <property type="entry name" value="RESPONSE_REGULATORY"/>
    <property type="match status" value="1"/>
</dbReference>
<keyword evidence="3" id="KW-0597">Phosphoprotein</keyword>
<dbReference type="GO" id="GO:0005737">
    <property type="term" value="C:cytoplasm"/>
    <property type="evidence" value="ECO:0007669"/>
    <property type="project" value="UniProtKB-SubCell"/>
</dbReference>
<dbReference type="SUPFAM" id="SSF52172">
    <property type="entry name" value="CheY-like"/>
    <property type="match status" value="1"/>
</dbReference>
<dbReference type="Gene3D" id="3.40.50.2300">
    <property type="match status" value="1"/>
</dbReference>
<comment type="subcellular location">
    <subcellularLocation>
        <location evidence="1">Cytoplasm</location>
    </subcellularLocation>
</comment>
<keyword evidence="8" id="KW-0010">Activator</keyword>
<evidence type="ECO:0000256" key="6">
    <source>
        <dbReference type="ARBA" id="ARBA00023015"/>
    </source>
</evidence>
<dbReference type="InterPro" id="IPR002197">
    <property type="entry name" value="HTH_Fis"/>
</dbReference>